<dbReference type="EMBL" id="LFJN01000028">
    <property type="protein sequence ID" value="KPI36830.1"/>
    <property type="molecule type" value="Genomic_DNA"/>
</dbReference>
<dbReference type="RefSeq" id="XP_017996793.1">
    <property type="nucleotide sequence ID" value="XM_018140738.1"/>
</dbReference>
<dbReference type="VEuPathDB" id="FungiDB:AB675_11856"/>
<dbReference type="GeneID" id="28732619"/>
<keyword evidence="2" id="KW-1185">Reference proteome</keyword>
<reference evidence="1 2" key="1">
    <citation type="submission" date="2015-06" db="EMBL/GenBank/DDBJ databases">
        <title>Draft genome of the ant-associated black yeast Phialophora attae CBS 131958.</title>
        <authorList>
            <person name="Moreno L.F."/>
            <person name="Stielow B.J."/>
            <person name="de Hoog S."/>
            <person name="Vicente V.A."/>
            <person name="Weiss V.A."/>
            <person name="de Vries M."/>
            <person name="Cruz L.M."/>
            <person name="Souza E.M."/>
        </authorList>
    </citation>
    <scope>NUCLEOTIDE SEQUENCE [LARGE SCALE GENOMIC DNA]</scope>
    <source>
        <strain evidence="1 2">CBS 131958</strain>
    </source>
</reference>
<evidence type="ECO:0000313" key="2">
    <source>
        <dbReference type="Proteomes" id="UP000038010"/>
    </source>
</evidence>
<comment type="caution">
    <text evidence="1">The sequence shown here is derived from an EMBL/GenBank/DDBJ whole genome shotgun (WGS) entry which is preliminary data.</text>
</comment>
<sequence length="265" mass="30337">MSRSDLLALSASQPGWTHSVSWEDATVFLQNFLFTIGMSPDELCQDNRVLMQTLPPFISLLQRMVSWRNAGDSDLVRDRATVVKVRDVLFEDEPQNTNMQGYGHVIGNSLFLEYKTSILPFRGDDFTLDENDLICLQPANIRFPEEYAKMYSTGFLVRARSDGPKRNLCLCGILIASHLQLKHLDEIPPDLVKAIATLQEFGRDLDDAMPGMNDEVVTALKCPTMPYLRLLAQFRQLVLLLRHWRSVRNQPYIPDADLWKQRAHE</sequence>
<dbReference type="AlphaFoldDB" id="A0A0N1NX71"/>
<evidence type="ECO:0000313" key="1">
    <source>
        <dbReference type="EMBL" id="KPI36830.1"/>
    </source>
</evidence>
<name>A0A0N1NX71_9EURO</name>
<accession>A0A0N1NX71</accession>
<proteinExistence type="predicted"/>
<dbReference type="Proteomes" id="UP000038010">
    <property type="component" value="Unassembled WGS sequence"/>
</dbReference>
<organism evidence="1 2">
    <name type="scientific">Cyphellophora attinorum</name>
    <dbReference type="NCBI Taxonomy" id="1664694"/>
    <lineage>
        <taxon>Eukaryota</taxon>
        <taxon>Fungi</taxon>
        <taxon>Dikarya</taxon>
        <taxon>Ascomycota</taxon>
        <taxon>Pezizomycotina</taxon>
        <taxon>Eurotiomycetes</taxon>
        <taxon>Chaetothyriomycetidae</taxon>
        <taxon>Chaetothyriales</taxon>
        <taxon>Cyphellophoraceae</taxon>
        <taxon>Cyphellophora</taxon>
    </lineage>
</organism>
<protein>
    <submittedName>
        <fullName evidence="1">Uncharacterized protein</fullName>
    </submittedName>
</protein>
<gene>
    <name evidence="1" type="ORF">AB675_11856</name>
</gene>